<evidence type="ECO:0000256" key="1">
    <source>
        <dbReference type="ARBA" id="ARBA00022723"/>
    </source>
</evidence>
<evidence type="ECO:0000256" key="2">
    <source>
        <dbReference type="ARBA" id="ARBA00022837"/>
    </source>
</evidence>
<evidence type="ECO:0000256" key="3">
    <source>
        <dbReference type="SAM" id="MobiDB-lite"/>
    </source>
</evidence>
<feature type="compositionally biased region" description="Acidic residues" evidence="3">
    <location>
        <begin position="1262"/>
        <end position="1276"/>
    </location>
</feature>
<reference evidence="5 6" key="1">
    <citation type="submission" date="2019-11" db="EMBL/GenBank/DDBJ databases">
        <title>Genome sequences of 17 halophilic strains isolated from different environments.</title>
        <authorList>
            <person name="Furrow R.E."/>
        </authorList>
    </citation>
    <scope>NUCLEOTIDE SEQUENCE [LARGE SCALE GENOMIC DNA]</scope>
    <source>
        <strain evidence="5 6">22507_15_FS</strain>
    </source>
</reference>
<evidence type="ECO:0000313" key="5">
    <source>
        <dbReference type="EMBL" id="MYL25239.1"/>
    </source>
</evidence>
<gene>
    <name evidence="5" type="ORF">GLW01_00375</name>
</gene>
<protein>
    <recommendedName>
        <fullName evidence="4">PilY1 beta-propeller domain-containing protein</fullName>
    </recommendedName>
</protein>
<dbReference type="RefSeq" id="WP_160897716.1">
    <property type="nucleotide sequence ID" value="NZ_WMEX01000001.1"/>
</dbReference>
<feature type="region of interest" description="Disordered" evidence="3">
    <location>
        <begin position="1235"/>
        <end position="1318"/>
    </location>
</feature>
<organism evidence="5 6">
    <name type="scientific">Vreelandella halophila</name>
    <dbReference type="NCBI Taxonomy" id="86177"/>
    <lineage>
        <taxon>Bacteria</taxon>
        <taxon>Pseudomonadati</taxon>
        <taxon>Pseudomonadota</taxon>
        <taxon>Gammaproteobacteria</taxon>
        <taxon>Oceanospirillales</taxon>
        <taxon>Halomonadaceae</taxon>
        <taxon>Vreelandella</taxon>
    </lineage>
</organism>
<comment type="caution">
    <text evidence="5">The sequence shown here is derived from an EMBL/GenBank/DDBJ whole genome shotgun (WGS) entry which is preliminary data.</text>
</comment>
<feature type="domain" description="PilY1 beta-propeller" evidence="4">
    <location>
        <begin position="823"/>
        <end position="1168"/>
    </location>
</feature>
<evidence type="ECO:0000259" key="4">
    <source>
        <dbReference type="Pfam" id="PF05567"/>
    </source>
</evidence>
<keyword evidence="2" id="KW-0106">Calcium</keyword>
<proteinExistence type="predicted"/>
<accession>A0A9X4Y8B1</accession>
<feature type="region of interest" description="Disordered" evidence="3">
    <location>
        <begin position="603"/>
        <end position="645"/>
    </location>
</feature>
<dbReference type="InterPro" id="IPR008707">
    <property type="entry name" value="B-propeller_PilY1"/>
</dbReference>
<dbReference type="GO" id="GO:0046872">
    <property type="term" value="F:metal ion binding"/>
    <property type="evidence" value="ECO:0007669"/>
    <property type="project" value="UniProtKB-KW"/>
</dbReference>
<dbReference type="Pfam" id="PF05567">
    <property type="entry name" value="T4P_PilY1"/>
    <property type="match status" value="1"/>
</dbReference>
<dbReference type="OrthoDB" id="7156875at2"/>
<name>A0A9X4Y8B1_9GAMM</name>
<keyword evidence="6" id="KW-1185">Reference proteome</keyword>
<keyword evidence="1" id="KW-0479">Metal-binding</keyword>
<dbReference type="Proteomes" id="UP000460751">
    <property type="component" value="Unassembled WGS sequence"/>
</dbReference>
<evidence type="ECO:0000313" key="6">
    <source>
        <dbReference type="Proteomes" id="UP000460751"/>
    </source>
</evidence>
<dbReference type="EMBL" id="WMEX01000001">
    <property type="protein sequence ID" value="MYL25239.1"/>
    <property type="molecule type" value="Genomic_DNA"/>
</dbReference>
<sequence length="1334" mass="146290">MAVTAVRDRILTYLLGVSLLVPVVAAGAENSGFAQSPLFLNEPAADSMAFVLDDSASADFELQVPGTRQGALERDGFSRWLGELLDGSDVNLFESIAQPLLRDIRYGYLFEPGLADTYDGRRINPEYHVVPPLAKFGFLRSAAWNPQFYNPGVDYEPWPYPVPDGMHTMPPASTSDPKLDPLYGQRMSEMRSDSGFANWLRDGADFLSDVECFLTSWFTDCEANRPMLDVQYRPFTVSGELRDAVKGVLDSAGTSIKESTLGLSPGSTFLDRSACAIDEFRNDFGTVVGEETLFNQNSVCMPHVQASYYVPQKTGSYRWEGDLFGVLGEGECGSRQSDDFVEFIENFDQEALRFEDAQGNQFPGALAPDGTCLRRVNLSDPDAVRDLVQERYGRTYEEELQNFANWFTYHRRRHQSLRAALGETAVRVDNLRGMPVLTNSASGDLPLYDLQDRSGNGGLDRFLAQIYTGYNGATDERTAPLRSTLNHVGEQFERSDDNAPVTASCQQNIAGLYSDGYSTDGTVSAVGNADGGAGGPFSDGARGTLADVAWNYYDELEVPGLENGNVPVPDACSERNPAGWLDCNRDLHLNTFGVTTGHQGANVWGWPMPGTDDGYERRRDAHQQPPQWWPVSTDRPGDNPGSAAQRDDLYHAATNGFGELFSADDAVNAASSLNNALNRPSTLNAWESAATPEAVEISQREGLVYSASFNPRDWEGRLTARRADLTATDSDDPQDQVLGEVLWDAGTVLDERNLQSNPRTILTAGADGEPVAFEPDNLDQLPDEARADLSAGGDRATAEDRIAYLAGRRNLEGERFRERGGRLGDIVHSNPVHVGRPAMGWPDEAPYGTEDDRYSDYLAAQRDRERTIYAGANDGMLHAFDGTPDDSGGGERFAYIPSFAFDDAESRGFSYLTSPQYQHRYSVDLAPAVSDAHIQTDPDAGPEWHSVLVGGMRTGGRGLFALDVTDPDVASSDSPEDLLLWEFQHQDLGTLNKPVNIVLMPWDDGHEWVAVFGNGYNAPSGRSGVFMLRLEGGLDGEWSRGTDYRFIETGGDGLPGVTSDVTPVDTDRDRVPDRLYASDREGRIWVLVENSGSWVAKDEPLFRTPGGQPITTGVTVTGNRFVPDEDSNAPNLLVFFGTGQYLSTGDLSDTTTQSFYGVWDHGGTGINADQLQVQDLTESVAGQTRTRSLSGDEVAWGRNPTDDHGWYFDFDTRIGERVVERPRLRNGQLRFNTTIPETDPCSAGGSSFRMFVDLDGSNPDEPNVDDDNDGELEDEPSAGTEHDDGLLSGGSGLLDVQVDNATDEEKDEETRITRTSEPAIRRGRLGWQELVRPR</sequence>